<organism evidence="1 2">
    <name type="scientific">Anoxybacteroides rupiense</name>
    <dbReference type="NCBI Taxonomy" id="311460"/>
    <lineage>
        <taxon>Bacteria</taxon>
        <taxon>Bacillati</taxon>
        <taxon>Bacillota</taxon>
        <taxon>Bacilli</taxon>
        <taxon>Bacillales</taxon>
        <taxon>Anoxybacillaceae</taxon>
        <taxon>Anoxybacteroides</taxon>
    </lineage>
</organism>
<protein>
    <submittedName>
        <fullName evidence="1">YtxH domain-containing protein</fullName>
    </submittedName>
</protein>
<evidence type="ECO:0000313" key="1">
    <source>
        <dbReference type="EMBL" id="MED5053167.1"/>
    </source>
</evidence>
<proteinExistence type="predicted"/>
<evidence type="ECO:0000313" key="2">
    <source>
        <dbReference type="Proteomes" id="UP001339962"/>
    </source>
</evidence>
<dbReference type="RefSeq" id="WP_044743853.1">
    <property type="nucleotide sequence ID" value="NZ_JACIDF010000005.1"/>
</dbReference>
<dbReference type="AlphaFoldDB" id="A0ABD5IXS3"/>
<sequence length="97" mass="11223">MKIARNIMIGAVIGAAVSLLDRETRHSLKEVWGQRGKLIRQLPERIHECRESIGQLAEDVVYTAEKIKEVAEKTPEMIEWVKESYDAIKHKDLRLKK</sequence>
<comment type="caution">
    <text evidence="1">The sequence shown here is derived from an EMBL/GenBank/DDBJ whole genome shotgun (WGS) entry which is preliminary data.</text>
</comment>
<name>A0ABD5IXS3_9BACL</name>
<accession>A0ABD5IXS3</accession>
<gene>
    <name evidence="1" type="ORF">P9850_15310</name>
</gene>
<dbReference type="Proteomes" id="UP001339962">
    <property type="component" value="Unassembled WGS sequence"/>
</dbReference>
<reference evidence="1 2" key="1">
    <citation type="submission" date="2023-03" db="EMBL/GenBank/DDBJ databases">
        <title>Bacillus Genome Sequencing.</title>
        <authorList>
            <person name="Dunlap C."/>
        </authorList>
    </citation>
    <scope>NUCLEOTIDE SEQUENCE [LARGE SCALE GENOMIC DNA]</scope>
    <source>
        <strain evidence="1 2">NRS-38</strain>
    </source>
</reference>
<dbReference type="EMBL" id="JARTLI010000039">
    <property type="protein sequence ID" value="MED5053167.1"/>
    <property type="molecule type" value="Genomic_DNA"/>
</dbReference>